<dbReference type="Pfam" id="PF02653">
    <property type="entry name" value="BPD_transp_2"/>
    <property type="match status" value="1"/>
</dbReference>
<keyword evidence="8" id="KW-1185">Reference proteome</keyword>
<evidence type="ECO:0000256" key="3">
    <source>
        <dbReference type="ARBA" id="ARBA00022692"/>
    </source>
</evidence>
<feature type="transmembrane region" description="Helical" evidence="6">
    <location>
        <begin position="57"/>
        <end position="78"/>
    </location>
</feature>
<feature type="transmembrane region" description="Helical" evidence="6">
    <location>
        <begin position="143"/>
        <end position="164"/>
    </location>
</feature>
<dbReference type="PANTHER" id="PTHR32196:SF69">
    <property type="entry name" value="BRANCHED-CHAIN AMINO ACID TRANSPORT SYSTEM, PERMEASE PROTEIN"/>
    <property type="match status" value="1"/>
</dbReference>
<feature type="transmembrane region" description="Helical" evidence="6">
    <location>
        <begin position="277"/>
        <end position="296"/>
    </location>
</feature>
<evidence type="ECO:0000313" key="7">
    <source>
        <dbReference type="EMBL" id="ODA30194.1"/>
    </source>
</evidence>
<dbReference type="EMBL" id="LYDR01000113">
    <property type="protein sequence ID" value="ODA30194.1"/>
    <property type="molecule type" value="Genomic_DNA"/>
</dbReference>
<sequence>MSLLIGALTMGLMLSLLAMGVLISFRILAFRDLTVDGSITLGGAVAGMLIAQGHSPILSTFAAMLCGALAGCVTGILATRLKINGLLSGILVMTALYSVNLRVMGKSNIPLMNETTLFSMVQGWAKSEDRWTFLIWQAPLQDVFVLLQLCVMIPVVALIVWAYFQTEHGLSMRATGDNPDMIRALGVNVDWMTVAGLGLSNGLVALSGALLVQYLGFADVQMGIGMVVLGFASVIIGESLVRSRSLGLLLIGAIMGSLLFRLLVAIALRWGLNPNDLKLVTALFVLAALVMPMVLARISRPGKTQTLEVAPDA</sequence>
<name>A0A1C3EAH0_9PLAN</name>
<keyword evidence="4 6" id="KW-1133">Transmembrane helix</keyword>
<dbReference type="STRING" id="1841610.A6X21_06125"/>
<dbReference type="Proteomes" id="UP000094828">
    <property type="component" value="Unassembled WGS sequence"/>
</dbReference>
<evidence type="ECO:0000256" key="2">
    <source>
        <dbReference type="ARBA" id="ARBA00022475"/>
    </source>
</evidence>
<dbReference type="GO" id="GO:0005886">
    <property type="term" value="C:plasma membrane"/>
    <property type="evidence" value="ECO:0007669"/>
    <property type="project" value="UniProtKB-SubCell"/>
</dbReference>
<dbReference type="OrthoDB" id="9778389at2"/>
<feature type="transmembrane region" description="Helical" evidence="6">
    <location>
        <begin position="85"/>
        <end position="103"/>
    </location>
</feature>
<organism evidence="7 8">
    <name type="scientific">Planctopirus hydrillae</name>
    <dbReference type="NCBI Taxonomy" id="1841610"/>
    <lineage>
        <taxon>Bacteria</taxon>
        <taxon>Pseudomonadati</taxon>
        <taxon>Planctomycetota</taxon>
        <taxon>Planctomycetia</taxon>
        <taxon>Planctomycetales</taxon>
        <taxon>Planctomycetaceae</taxon>
        <taxon>Planctopirus</taxon>
    </lineage>
</organism>
<reference evidence="7 8" key="1">
    <citation type="submission" date="2016-05" db="EMBL/GenBank/DDBJ databases">
        <title>Genomic and physiological characterization of Planctopirus sp. isolated from fresh water lake.</title>
        <authorList>
            <person name="Subhash Y."/>
            <person name="Ramana C."/>
        </authorList>
    </citation>
    <scope>NUCLEOTIDE SEQUENCE [LARGE SCALE GENOMIC DNA]</scope>
    <source>
        <strain evidence="7 8">JC280</strain>
    </source>
</reference>
<protein>
    <submittedName>
        <fullName evidence="7">ABC transporter permease</fullName>
    </submittedName>
</protein>
<feature type="transmembrane region" description="Helical" evidence="6">
    <location>
        <begin position="191"/>
        <end position="216"/>
    </location>
</feature>
<dbReference type="GO" id="GO:0022857">
    <property type="term" value="F:transmembrane transporter activity"/>
    <property type="evidence" value="ECO:0007669"/>
    <property type="project" value="InterPro"/>
</dbReference>
<feature type="transmembrane region" description="Helical" evidence="6">
    <location>
        <begin position="248"/>
        <end position="271"/>
    </location>
</feature>
<feature type="transmembrane region" description="Helical" evidence="6">
    <location>
        <begin position="222"/>
        <end position="241"/>
    </location>
</feature>
<evidence type="ECO:0000256" key="4">
    <source>
        <dbReference type="ARBA" id="ARBA00022989"/>
    </source>
</evidence>
<comment type="caution">
    <text evidence="7">The sequence shown here is derived from an EMBL/GenBank/DDBJ whole genome shotgun (WGS) entry which is preliminary data.</text>
</comment>
<evidence type="ECO:0000313" key="8">
    <source>
        <dbReference type="Proteomes" id="UP000094828"/>
    </source>
</evidence>
<proteinExistence type="predicted"/>
<keyword evidence="5 6" id="KW-0472">Membrane</keyword>
<dbReference type="RefSeq" id="WP_068848731.1">
    <property type="nucleotide sequence ID" value="NZ_LYDR01000113.1"/>
</dbReference>
<comment type="subcellular location">
    <subcellularLocation>
        <location evidence="1">Cell membrane</location>
        <topology evidence="1">Multi-pass membrane protein</topology>
    </subcellularLocation>
</comment>
<evidence type="ECO:0000256" key="6">
    <source>
        <dbReference type="SAM" id="Phobius"/>
    </source>
</evidence>
<evidence type="ECO:0000256" key="1">
    <source>
        <dbReference type="ARBA" id="ARBA00004651"/>
    </source>
</evidence>
<gene>
    <name evidence="7" type="ORF">A6X21_06125</name>
</gene>
<dbReference type="PANTHER" id="PTHR32196">
    <property type="entry name" value="ABC TRANSPORTER PERMEASE PROTEIN YPHD-RELATED-RELATED"/>
    <property type="match status" value="1"/>
</dbReference>
<feature type="transmembrane region" description="Helical" evidence="6">
    <location>
        <begin position="6"/>
        <end position="28"/>
    </location>
</feature>
<keyword evidence="2" id="KW-1003">Cell membrane</keyword>
<dbReference type="InterPro" id="IPR001851">
    <property type="entry name" value="ABC_transp_permease"/>
</dbReference>
<accession>A0A1C3EAH0</accession>
<dbReference type="AlphaFoldDB" id="A0A1C3EAH0"/>
<evidence type="ECO:0000256" key="5">
    <source>
        <dbReference type="ARBA" id="ARBA00023136"/>
    </source>
</evidence>
<dbReference type="CDD" id="cd06574">
    <property type="entry name" value="TM_PBP1_branched-chain-AA_like"/>
    <property type="match status" value="1"/>
</dbReference>
<keyword evidence="3 6" id="KW-0812">Transmembrane</keyword>